<organism evidence="3 4">
    <name type="scientific">Marasmiellus scandens</name>
    <dbReference type="NCBI Taxonomy" id="2682957"/>
    <lineage>
        <taxon>Eukaryota</taxon>
        <taxon>Fungi</taxon>
        <taxon>Dikarya</taxon>
        <taxon>Basidiomycota</taxon>
        <taxon>Agaricomycotina</taxon>
        <taxon>Agaricomycetes</taxon>
        <taxon>Agaricomycetidae</taxon>
        <taxon>Agaricales</taxon>
        <taxon>Marasmiineae</taxon>
        <taxon>Omphalotaceae</taxon>
        <taxon>Marasmiellus</taxon>
    </lineage>
</organism>
<accession>A0ABR1IRD9</accession>
<keyword evidence="1" id="KW-0694">RNA-binding</keyword>
<dbReference type="PANTHER" id="PTHR46791">
    <property type="entry name" value="EXPRESSED PROTEIN"/>
    <property type="match status" value="1"/>
</dbReference>
<evidence type="ECO:0000313" key="3">
    <source>
        <dbReference type="EMBL" id="KAK7439172.1"/>
    </source>
</evidence>
<dbReference type="PANTHER" id="PTHR46791:SF5">
    <property type="entry name" value="CLR5 DOMAIN-CONTAINING PROTEIN-RELATED"/>
    <property type="match status" value="1"/>
</dbReference>
<dbReference type="Pfam" id="PF24764">
    <property type="entry name" value="rva_4"/>
    <property type="match status" value="1"/>
</dbReference>
<comment type="caution">
    <text evidence="3">The sequence shown here is derived from an EMBL/GenBank/DDBJ whole genome shotgun (WGS) entry which is preliminary data.</text>
</comment>
<evidence type="ECO:0000313" key="4">
    <source>
        <dbReference type="Proteomes" id="UP001498398"/>
    </source>
</evidence>
<evidence type="ECO:0000256" key="1">
    <source>
        <dbReference type="ARBA" id="ARBA00022884"/>
    </source>
</evidence>
<dbReference type="PROSITE" id="PS50994">
    <property type="entry name" value="INTEGRASE"/>
    <property type="match status" value="1"/>
</dbReference>
<dbReference type="InterPro" id="IPR012337">
    <property type="entry name" value="RNaseH-like_sf"/>
</dbReference>
<feature type="domain" description="Integrase catalytic" evidence="2">
    <location>
        <begin position="304"/>
        <end position="487"/>
    </location>
</feature>
<evidence type="ECO:0000259" key="2">
    <source>
        <dbReference type="PROSITE" id="PS50994"/>
    </source>
</evidence>
<sequence length="602" mass="68367">MDSAEPFPDSQEEPLSMTQEQLVTAFREHHSRFTSVVNRVLTDPGVDMFHLVRLLQDLNEFSAIVEEHGGVLGAEELQTLKLNLQRMKQDVDQHSQSILDASHGGYPQLFTVHSGSRGRPRTMINPFFLAWAYSRRSTASIARFLGVSHSFVRRQLLAYEIASPGSPPQFTQTSQAVDSESVIDESADIGYTLQPDERDELLDPELQIPETLPEDVQQQAASLAGQSSGRSQRSYLSSISDQQLDSLVIRLQVYFPRAGVTTLDGMLRRLGHVLPRERIRQCLIRVSPLHRVFQPIAIRRRGYSVPGPNSLWHHDGQHGLIRWKILIHGFIDGYSRLITALRASNNNRAATVLALFLHAIAAYDRPSRLRGDFGGENVHVAAYMEYNNGRNRGSYIWGQSIHNTRIESLWCDVTVQVTSTWRERFYQLEAEHGMNINNSHHIWLLQHIFLPLINDNLRFFAESWNEHRIRIRGQASRSPSDMFFFDMIALGMRGQEISLPEEELEVFGIDWDSYADDDILNSHYDNNLPGQQSATGGMPSREQLSYVEVEPPDQVLTEEQIEQIDTVVSQRIRPGVDLTDDVLFDAWSFGLAQARLLSPGSF</sequence>
<dbReference type="EMBL" id="JBANRG010000074">
    <property type="protein sequence ID" value="KAK7439172.1"/>
    <property type="molecule type" value="Genomic_DNA"/>
</dbReference>
<keyword evidence="4" id="KW-1185">Reference proteome</keyword>
<gene>
    <name evidence="3" type="ORF">VKT23_017662</name>
</gene>
<dbReference type="Proteomes" id="UP001498398">
    <property type="component" value="Unassembled WGS sequence"/>
</dbReference>
<dbReference type="InterPro" id="IPR058913">
    <property type="entry name" value="Integrase_dom_put"/>
</dbReference>
<reference evidence="3 4" key="1">
    <citation type="submission" date="2024-01" db="EMBL/GenBank/DDBJ databases">
        <title>A draft genome for the cacao thread blight pathogen Marasmiellus scandens.</title>
        <authorList>
            <person name="Baruah I.K."/>
            <person name="Leung J."/>
            <person name="Bukari Y."/>
            <person name="Amoako-Attah I."/>
            <person name="Meinhardt L.W."/>
            <person name="Bailey B.A."/>
            <person name="Cohen S.P."/>
        </authorList>
    </citation>
    <scope>NUCLEOTIDE SEQUENCE [LARGE SCALE GENOMIC DNA]</scope>
    <source>
        <strain evidence="3 4">GH-19</strain>
    </source>
</reference>
<name>A0ABR1IRD9_9AGAR</name>
<proteinExistence type="predicted"/>
<protein>
    <recommendedName>
        <fullName evidence="2">Integrase catalytic domain-containing protein</fullName>
    </recommendedName>
</protein>
<dbReference type="SUPFAM" id="SSF53098">
    <property type="entry name" value="Ribonuclease H-like"/>
    <property type="match status" value="1"/>
</dbReference>
<dbReference type="InterPro" id="IPR001584">
    <property type="entry name" value="Integrase_cat-core"/>
</dbReference>